<proteinExistence type="predicted"/>
<protein>
    <recommendedName>
        <fullName evidence="4">DUF2277 family protein</fullName>
    </recommendedName>
</protein>
<reference evidence="2" key="1">
    <citation type="journal article" date="2014" name="Int. J. Syst. Evol. Microbiol.">
        <title>Complete genome sequence of Corynebacterium casei LMG S-19264T (=DSM 44701T), isolated from a smear-ripened cheese.</title>
        <authorList>
            <consortium name="US DOE Joint Genome Institute (JGI-PGF)"/>
            <person name="Walter F."/>
            <person name="Albersmeier A."/>
            <person name="Kalinowski J."/>
            <person name="Ruckert C."/>
        </authorList>
    </citation>
    <scope>NUCLEOTIDE SEQUENCE</scope>
    <source>
        <strain evidence="2">JCM 4637</strain>
    </source>
</reference>
<dbReference type="InterPro" id="IPR018735">
    <property type="entry name" value="DUF2277"/>
</dbReference>
<organism evidence="2 3">
    <name type="scientific">Streptomyces finlayi</name>
    <dbReference type="NCBI Taxonomy" id="67296"/>
    <lineage>
        <taxon>Bacteria</taxon>
        <taxon>Bacillati</taxon>
        <taxon>Actinomycetota</taxon>
        <taxon>Actinomycetes</taxon>
        <taxon>Kitasatosporales</taxon>
        <taxon>Streptomycetaceae</taxon>
        <taxon>Streptomyces</taxon>
    </lineage>
</organism>
<evidence type="ECO:0000313" key="2">
    <source>
        <dbReference type="EMBL" id="GHD07151.1"/>
    </source>
</evidence>
<dbReference type="Proteomes" id="UP000638353">
    <property type="component" value="Unassembled WGS sequence"/>
</dbReference>
<evidence type="ECO:0000313" key="3">
    <source>
        <dbReference type="Proteomes" id="UP000638353"/>
    </source>
</evidence>
<dbReference type="Pfam" id="PF10041">
    <property type="entry name" value="DUF2277"/>
    <property type="match status" value="1"/>
</dbReference>
<dbReference type="EMBL" id="BMVC01000013">
    <property type="protein sequence ID" value="GHD07151.1"/>
    <property type="molecule type" value="Genomic_DNA"/>
</dbReference>
<feature type="region of interest" description="Disordered" evidence="1">
    <location>
        <begin position="1"/>
        <end position="42"/>
    </location>
</feature>
<comment type="caution">
    <text evidence="2">The sequence shown here is derived from an EMBL/GenBank/DDBJ whole genome shotgun (WGS) entry which is preliminary data.</text>
</comment>
<evidence type="ECO:0000256" key="1">
    <source>
        <dbReference type="SAM" id="MobiDB-lite"/>
    </source>
</evidence>
<name>A0A918X303_9ACTN</name>
<gene>
    <name evidence="2" type="ORF">GCM10010334_59410</name>
</gene>
<dbReference type="AlphaFoldDB" id="A0A918X303"/>
<accession>A0A918X303</accession>
<reference evidence="2" key="2">
    <citation type="submission" date="2020-09" db="EMBL/GenBank/DDBJ databases">
        <authorList>
            <person name="Sun Q."/>
            <person name="Ohkuma M."/>
        </authorList>
    </citation>
    <scope>NUCLEOTIDE SEQUENCE</scope>
    <source>
        <strain evidence="2">JCM 4637</strain>
    </source>
</reference>
<sequence>MGRAGGERAGGGVGPDRAGRPLARPFRPWGAAPPPKGARWKRCRARGRGALSVGGGSVRSMCRSIKTLRPPAIPEEATSEEIAAAALQYVRKISGFRAPAAHNKEVFDQAVEDVAAATAALLAGLEVRGRRTT</sequence>
<evidence type="ECO:0008006" key="4">
    <source>
        <dbReference type="Google" id="ProtNLM"/>
    </source>
</evidence>